<dbReference type="InParanoid" id="G0EFJ8"/>
<dbReference type="HOGENOM" id="CLU_1648370_0_0_2"/>
<evidence type="ECO:0000313" key="5">
    <source>
        <dbReference type="Proteomes" id="UP000001037"/>
    </source>
</evidence>
<dbReference type="InterPro" id="IPR038587">
    <property type="entry name" value="Ribosomal_eL40_sf"/>
</dbReference>
<name>G0EFJ8_PYRF1</name>
<keyword evidence="2" id="KW-0472">Membrane</keyword>
<dbReference type="STRING" id="694429.Pyrfu_1157"/>
<dbReference type="GeneID" id="300356704"/>
<dbReference type="Pfam" id="PF24463">
    <property type="entry name" value="DUF7577"/>
    <property type="match status" value="1"/>
</dbReference>
<feature type="compositionally biased region" description="Polar residues" evidence="1">
    <location>
        <begin position="43"/>
        <end position="54"/>
    </location>
</feature>
<evidence type="ECO:0000259" key="3">
    <source>
        <dbReference type="Pfam" id="PF24463"/>
    </source>
</evidence>
<accession>G0EFJ8</accession>
<dbReference type="Gene3D" id="4.10.1060.50">
    <property type="match status" value="1"/>
</dbReference>
<dbReference type="Proteomes" id="UP000001037">
    <property type="component" value="Chromosome"/>
</dbReference>
<feature type="region of interest" description="Disordered" evidence="1">
    <location>
        <begin position="40"/>
        <end position="136"/>
    </location>
</feature>
<feature type="domain" description="DUF7577" evidence="3">
    <location>
        <begin position="134"/>
        <end position="159"/>
    </location>
</feature>
<keyword evidence="2" id="KW-0812">Transmembrane</keyword>
<feature type="transmembrane region" description="Helical" evidence="2">
    <location>
        <begin position="6"/>
        <end position="26"/>
    </location>
</feature>
<feature type="compositionally biased region" description="Low complexity" evidence="1">
    <location>
        <begin position="76"/>
        <end position="85"/>
    </location>
</feature>
<dbReference type="OrthoDB" id="78312at2157"/>
<dbReference type="eggNOG" id="arCOG04741">
    <property type="taxonomic scope" value="Archaea"/>
</dbReference>
<dbReference type="KEGG" id="pfm:Pyrfu_1157"/>
<dbReference type="AlphaFoldDB" id="G0EFJ8"/>
<protein>
    <recommendedName>
        <fullName evidence="3">DUF7577 domain-containing protein</fullName>
    </recommendedName>
</protein>
<dbReference type="InterPro" id="IPR055999">
    <property type="entry name" value="DUF7577"/>
</dbReference>
<feature type="compositionally biased region" description="Pro residues" evidence="1">
    <location>
        <begin position="64"/>
        <end position="75"/>
    </location>
</feature>
<keyword evidence="5" id="KW-1185">Reference proteome</keyword>
<keyword evidence="2" id="KW-1133">Transmembrane helix</keyword>
<evidence type="ECO:0000256" key="1">
    <source>
        <dbReference type="SAM" id="MobiDB-lite"/>
    </source>
</evidence>
<evidence type="ECO:0000256" key="2">
    <source>
        <dbReference type="SAM" id="Phobius"/>
    </source>
</evidence>
<gene>
    <name evidence="4" type="ordered locus">Pyrfu_1157</name>
</gene>
<organism evidence="4 5">
    <name type="scientific">Pyrolobus fumarii (strain DSM 11204 / 1A)</name>
    <dbReference type="NCBI Taxonomy" id="694429"/>
    <lineage>
        <taxon>Archaea</taxon>
        <taxon>Thermoproteota</taxon>
        <taxon>Thermoprotei</taxon>
        <taxon>Desulfurococcales</taxon>
        <taxon>Pyrodictiaceae</taxon>
        <taxon>Pyrolobus</taxon>
    </lineage>
</organism>
<dbReference type="EMBL" id="CP002838">
    <property type="protein sequence ID" value="AEM39022.1"/>
    <property type="molecule type" value="Genomic_DNA"/>
</dbReference>
<sequence length="160" mass="16196">MLEALVAIFIIIGIVVLGVLLYILVLPMITKKRGRKQVETVVGRTQPSQNSGVQPATGGSGVPRTPPPPPPPTLQPQPRGVGVQPPTSPSGGTGGETLVTPMSGAVGGTPQPPSIPSGSQTMVSPVAQARGTTGGRVCSRCGTLNDPNAKYCKKCGTPLA</sequence>
<dbReference type="RefSeq" id="WP_014026699.1">
    <property type="nucleotide sequence ID" value="NC_015931.1"/>
</dbReference>
<evidence type="ECO:0000313" key="4">
    <source>
        <dbReference type="EMBL" id="AEM39022.1"/>
    </source>
</evidence>
<proteinExistence type="predicted"/>
<reference evidence="4 5" key="1">
    <citation type="journal article" date="2011" name="Stand. Genomic Sci.">
        <title>Complete genome sequence of the hyperthermophilic chemolithoautotroph Pyrolobus fumarii type strain (1A).</title>
        <authorList>
            <person name="Anderson I."/>
            <person name="Goker M."/>
            <person name="Nolan M."/>
            <person name="Lucas S."/>
            <person name="Hammon N."/>
            <person name="Deshpande S."/>
            <person name="Cheng J.F."/>
            <person name="Tapia R."/>
            <person name="Han C."/>
            <person name="Goodwin L."/>
            <person name="Pitluck S."/>
            <person name="Huntemann M."/>
            <person name="Liolios K."/>
            <person name="Ivanova N."/>
            <person name="Pagani I."/>
            <person name="Mavromatis K."/>
            <person name="Ovchinikova G."/>
            <person name="Pati A."/>
            <person name="Chen A."/>
            <person name="Palaniappan K."/>
            <person name="Land M."/>
            <person name="Hauser L."/>
            <person name="Brambilla E.M."/>
            <person name="Huber H."/>
            <person name="Yasawong M."/>
            <person name="Rohde M."/>
            <person name="Spring S."/>
            <person name="Abt B."/>
            <person name="Sikorski J."/>
            <person name="Wirth R."/>
            <person name="Detter J.C."/>
            <person name="Woyke T."/>
            <person name="Bristow J."/>
            <person name="Eisen J.A."/>
            <person name="Markowitz V."/>
            <person name="Hugenholtz P."/>
            <person name="Kyrpides N.C."/>
            <person name="Klenk H.P."/>
            <person name="Lapidus A."/>
        </authorList>
    </citation>
    <scope>NUCLEOTIDE SEQUENCE [LARGE SCALE GENOMIC DNA]</scope>
    <source>
        <strain evidence="5">DSM 11204 / 1A</strain>
    </source>
</reference>